<name>A0A699TIR5_TANCI</name>
<feature type="domain" description="DUF6531" evidence="1">
    <location>
        <begin position="113"/>
        <end position="185"/>
    </location>
</feature>
<gene>
    <name evidence="2" type="ORF">Tci_882026</name>
</gene>
<feature type="non-terminal residue" evidence="2">
    <location>
        <position position="1"/>
    </location>
</feature>
<dbReference type="Pfam" id="PF20148">
    <property type="entry name" value="DUF6531"/>
    <property type="match status" value="1"/>
</dbReference>
<comment type="caution">
    <text evidence="2">The sequence shown here is derived from an EMBL/GenBank/DDBJ whole genome shotgun (WGS) entry which is preliminary data.</text>
</comment>
<dbReference type="AlphaFoldDB" id="A0A699TIR5"/>
<evidence type="ECO:0000313" key="2">
    <source>
        <dbReference type="EMBL" id="GFD10057.1"/>
    </source>
</evidence>
<reference evidence="2" key="1">
    <citation type="journal article" date="2019" name="Sci. Rep.">
        <title>Draft genome of Tanacetum cinerariifolium, the natural source of mosquito coil.</title>
        <authorList>
            <person name="Yamashiro T."/>
            <person name="Shiraishi A."/>
            <person name="Satake H."/>
            <person name="Nakayama K."/>
        </authorList>
    </citation>
    <scope>NUCLEOTIDE SEQUENCE</scope>
</reference>
<dbReference type="EMBL" id="BKCJ011249829">
    <property type="protein sequence ID" value="GFD10057.1"/>
    <property type="molecule type" value="Genomic_DNA"/>
</dbReference>
<organism evidence="2">
    <name type="scientific">Tanacetum cinerariifolium</name>
    <name type="common">Dalmatian daisy</name>
    <name type="synonym">Chrysanthemum cinerariifolium</name>
    <dbReference type="NCBI Taxonomy" id="118510"/>
    <lineage>
        <taxon>Eukaryota</taxon>
        <taxon>Viridiplantae</taxon>
        <taxon>Streptophyta</taxon>
        <taxon>Embryophyta</taxon>
        <taxon>Tracheophyta</taxon>
        <taxon>Spermatophyta</taxon>
        <taxon>Magnoliopsida</taxon>
        <taxon>eudicotyledons</taxon>
        <taxon>Gunneridae</taxon>
        <taxon>Pentapetalae</taxon>
        <taxon>asterids</taxon>
        <taxon>campanulids</taxon>
        <taxon>Asterales</taxon>
        <taxon>Asteraceae</taxon>
        <taxon>Asteroideae</taxon>
        <taxon>Anthemideae</taxon>
        <taxon>Anthemidinae</taxon>
        <taxon>Tanacetum</taxon>
    </lineage>
</organism>
<sequence length="216" mass="23455">VDHLVPTTLKEEVLRQAASLRAMGAELRGQIAGLADPAAEHSIGALLMTLAGAVASWRSRNGHGQSVNIKPGLVSQAKRRGGEGRLGVVEFETPAKGRPNPKKNCVCDSTIRSINFAMGSESVAHTDFSLPGPFPVEWTRTYCSSLDAYDRDVVGARWITPFTTRFDCVDDGLVFHDADGRSHEFTLPKVKLAHYNAIENLTLIRVSNDTLVLCRG</sequence>
<dbReference type="InterPro" id="IPR045351">
    <property type="entry name" value="DUF6531"/>
</dbReference>
<feature type="non-terminal residue" evidence="2">
    <location>
        <position position="216"/>
    </location>
</feature>
<protein>
    <recommendedName>
        <fullName evidence="1">DUF6531 domain-containing protein</fullName>
    </recommendedName>
</protein>
<accession>A0A699TIR5</accession>
<evidence type="ECO:0000259" key="1">
    <source>
        <dbReference type="Pfam" id="PF20148"/>
    </source>
</evidence>
<proteinExistence type="predicted"/>